<dbReference type="PANTHER" id="PTHR10742:SF342">
    <property type="entry name" value="AMINE OXIDASE"/>
    <property type="match status" value="1"/>
</dbReference>
<protein>
    <recommendedName>
        <fullName evidence="2">Amine oxidase domain-containing protein</fullName>
    </recommendedName>
</protein>
<proteinExistence type="predicted"/>
<dbReference type="OrthoDB" id="7777654at2759"/>
<feature type="region of interest" description="Disordered" evidence="1">
    <location>
        <begin position="615"/>
        <end position="634"/>
    </location>
</feature>
<dbReference type="SUPFAM" id="SSF51905">
    <property type="entry name" value="FAD/NAD(P)-binding domain"/>
    <property type="match status" value="1"/>
</dbReference>
<dbReference type="InterPro" id="IPR050281">
    <property type="entry name" value="Flavin_monoamine_oxidase"/>
</dbReference>
<keyword evidence="4" id="KW-1185">Reference proteome</keyword>
<dbReference type="AlphaFoldDB" id="A0A165ELI7"/>
<evidence type="ECO:0000259" key="2">
    <source>
        <dbReference type="Pfam" id="PF01593"/>
    </source>
</evidence>
<dbReference type="STRING" id="1314781.A0A165ELI7"/>
<feature type="domain" description="Amine oxidase" evidence="2">
    <location>
        <begin position="71"/>
        <end position="567"/>
    </location>
</feature>
<dbReference type="Proteomes" id="UP000077266">
    <property type="component" value="Unassembled WGS sequence"/>
</dbReference>
<dbReference type="Gene3D" id="1.10.10.1620">
    <property type="match status" value="1"/>
</dbReference>
<gene>
    <name evidence="3" type="ORF">EXIGLDRAFT_752364</name>
</gene>
<dbReference type="SUPFAM" id="SSF54373">
    <property type="entry name" value="FAD-linked reductases, C-terminal domain"/>
    <property type="match status" value="1"/>
</dbReference>
<name>A0A165ELI7_EXIGL</name>
<accession>A0A165ELI7</accession>
<reference evidence="3 4" key="1">
    <citation type="journal article" date="2016" name="Mol. Biol. Evol.">
        <title>Comparative Genomics of Early-Diverging Mushroom-Forming Fungi Provides Insights into the Origins of Lignocellulose Decay Capabilities.</title>
        <authorList>
            <person name="Nagy L.G."/>
            <person name="Riley R."/>
            <person name="Tritt A."/>
            <person name="Adam C."/>
            <person name="Daum C."/>
            <person name="Floudas D."/>
            <person name="Sun H."/>
            <person name="Yadav J.S."/>
            <person name="Pangilinan J."/>
            <person name="Larsson K.H."/>
            <person name="Matsuura K."/>
            <person name="Barry K."/>
            <person name="Labutti K."/>
            <person name="Kuo R."/>
            <person name="Ohm R.A."/>
            <person name="Bhattacharya S.S."/>
            <person name="Shirouzu T."/>
            <person name="Yoshinaga Y."/>
            <person name="Martin F.M."/>
            <person name="Grigoriev I.V."/>
            <person name="Hibbett D.S."/>
        </authorList>
    </citation>
    <scope>NUCLEOTIDE SEQUENCE [LARGE SCALE GENOMIC DNA]</scope>
    <source>
        <strain evidence="3 4">HHB12029</strain>
    </source>
</reference>
<sequence>MSTMTYTLTYKKVDNNPFSLRARAHVRLNHKAYEDKIKEFTAVTTPVDERLQLSWKNVTPATPVGIVGAGVAGLYTAMILDSLGIPFEIIEQSGRVGGRVFTFKFDNNKDGYQYFDVGAMRFPRTPFMNRTFDLVKKVNRGISTPIELIDYHFASIGALKELQYYNGRQLKNGKPENLADAIDPFHVNAYRPRYIPAKYSGILQPAVIKDVLAQIMWDLKADFRNPKLTMEEAMERLVLAHDKDSMRSYLTNNPKYAFPSEVIHLLETFDKSTGWYDRALVESVCESLAFEWIEEEVKYVCIDGGSSKLPEGMEEYLTRKGHTVGKNVRVTSIEYAPYEGPAGLIVKGRKTDLNVTKYEREFAAVISTAPLSTLNLIDLTGCGINDNYAQYSAIRELQYGPSIKVGIQFTENWWEALGLIGGQSFTDLPIRTVVYPSYPPGNVTKSRVLIASYCWTQDAERLGAFIDSKTGKISDDLREIVLRNLEKVHGLEAGFLNNKVEDAFAFDWLHNPFTQGAFAFFGPQEFGDKIYHHMRQPAARGQLFFAGEATSGCHAWVAGALDSAWHSVWEFLHAYGYPEEIKEEFRTKWGSSEYWDDYDQMRDHFLLGLARSGMTPEGHWPTEGHPGQRRPATQ</sequence>
<dbReference type="InterPro" id="IPR002937">
    <property type="entry name" value="Amino_oxidase"/>
</dbReference>
<evidence type="ECO:0000313" key="4">
    <source>
        <dbReference type="Proteomes" id="UP000077266"/>
    </source>
</evidence>
<evidence type="ECO:0000256" key="1">
    <source>
        <dbReference type="SAM" id="MobiDB-lite"/>
    </source>
</evidence>
<dbReference type="InterPro" id="IPR036188">
    <property type="entry name" value="FAD/NAD-bd_sf"/>
</dbReference>
<evidence type="ECO:0000313" key="3">
    <source>
        <dbReference type="EMBL" id="KZV87220.1"/>
    </source>
</evidence>
<organism evidence="3 4">
    <name type="scientific">Exidia glandulosa HHB12029</name>
    <dbReference type="NCBI Taxonomy" id="1314781"/>
    <lineage>
        <taxon>Eukaryota</taxon>
        <taxon>Fungi</taxon>
        <taxon>Dikarya</taxon>
        <taxon>Basidiomycota</taxon>
        <taxon>Agaricomycotina</taxon>
        <taxon>Agaricomycetes</taxon>
        <taxon>Auriculariales</taxon>
        <taxon>Exidiaceae</taxon>
        <taxon>Exidia</taxon>
    </lineage>
</organism>
<dbReference type="Gene3D" id="3.50.50.60">
    <property type="entry name" value="FAD/NAD(P)-binding domain"/>
    <property type="match status" value="1"/>
</dbReference>
<dbReference type="Gene3D" id="3.90.660.10">
    <property type="match status" value="1"/>
</dbReference>
<dbReference type="Pfam" id="PF01593">
    <property type="entry name" value="Amino_oxidase"/>
    <property type="match status" value="1"/>
</dbReference>
<dbReference type="InParanoid" id="A0A165ELI7"/>
<dbReference type="EMBL" id="KV426132">
    <property type="protein sequence ID" value="KZV87220.1"/>
    <property type="molecule type" value="Genomic_DNA"/>
</dbReference>
<dbReference type="PANTHER" id="PTHR10742">
    <property type="entry name" value="FLAVIN MONOAMINE OXIDASE"/>
    <property type="match status" value="1"/>
</dbReference>
<dbReference type="GO" id="GO:0001716">
    <property type="term" value="F:L-amino-acid oxidase activity"/>
    <property type="evidence" value="ECO:0007669"/>
    <property type="project" value="TreeGrafter"/>
</dbReference>
<dbReference type="GO" id="GO:0009063">
    <property type="term" value="P:amino acid catabolic process"/>
    <property type="evidence" value="ECO:0007669"/>
    <property type="project" value="TreeGrafter"/>
</dbReference>